<dbReference type="PANTHER" id="PTHR12651:SF1">
    <property type="entry name" value="26S PROTEASOME NON-ATPASE REGULATORY SUBUNIT 9"/>
    <property type="match status" value="1"/>
</dbReference>
<dbReference type="Gene3D" id="6.10.140.1710">
    <property type="match status" value="1"/>
</dbReference>
<proteinExistence type="predicted"/>
<feature type="domain" description="Nas2 N-terminal" evidence="1">
    <location>
        <begin position="10"/>
        <end position="65"/>
    </location>
</feature>
<evidence type="ECO:0000313" key="3">
    <source>
        <dbReference type="Proteomes" id="UP001491310"/>
    </source>
</evidence>
<dbReference type="InterPro" id="IPR035269">
    <property type="entry name" value="PSMD9"/>
</dbReference>
<reference evidence="2 3" key="1">
    <citation type="journal article" date="2024" name="Nat. Commun.">
        <title>Phylogenomics reveals the evolutionary origins of lichenization in chlorophyte algae.</title>
        <authorList>
            <person name="Puginier C."/>
            <person name="Libourel C."/>
            <person name="Otte J."/>
            <person name="Skaloud P."/>
            <person name="Haon M."/>
            <person name="Grisel S."/>
            <person name="Petersen M."/>
            <person name="Berrin J.G."/>
            <person name="Delaux P.M."/>
            <person name="Dal Grande F."/>
            <person name="Keller J."/>
        </authorList>
    </citation>
    <scope>NUCLEOTIDE SEQUENCE [LARGE SCALE GENOMIC DNA]</scope>
    <source>
        <strain evidence="2 3">SAG 216-7</strain>
    </source>
</reference>
<protein>
    <recommendedName>
        <fullName evidence="1">Nas2 N-terminal domain-containing protein</fullName>
    </recommendedName>
</protein>
<dbReference type="Proteomes" id="UP001491310">
    <property type="component" value="Unassembled WGS sequence"/>
</dbReference>
<evidence type="ECO:0000259" key="1">
    <source>
        <dbReference type="Pfam" id="PF18265"/>
    </source>
</evidence>
<organism evidence="2 3">
    <name type="scientific">Coccomyxa subellipsoidea</name>
    <dbReference type="NCBI Taxonomy" id="248742"/>
    <lineage>
        <taxon>Eukaryota</taxon>
        <taxon>Viridiplantae</taxon>
        <taxon>Chlorophyta</taxon>
        <taxon>core chlorophytes</taxon>
        <taxon>Trebouxiophyceae</taxon>
        <taxon>Trebouxiophyceae incertae sedis</taxon>
        <taxon>Coccomyxaceae</taxon>
        <taxon>Coccomyxa</taxon>
    </lineage>
</organism>
<dbReference type="EMBL" id="JALJOT010000005">
    <property type="protein sequence ID" value="KAK9914946.1"/>
    <property type="molecule type" value="Genomic_DNA"/>
</dbReference>
<evidence type="ECO:0000313" key="2">
    <source>
        <dbReference type="EMBL" id="KAK9914946.1"/>
    </source>
</evidence>
<comment type="caution">
    <text evidence="2">The sequence shown here is derived from an EMBL/GenBank/DDBJ whole genome shotgun (WGS) entry which is preliminary data.</text>
</comment>
<dbReference type="PANTHER" id="PTHR12651">
    <property type="entry name" value="26S PROTEASOME NON-ATPASE REGULATORY SUBUNIT 9"/>
    <property type="match status" value="1"/>
</dbReference>
<accession>A0ABR2YTC8</accession>
<gene>
    <name evidence="2" type="ORF">WJX75_002695</name>
</gene>
<name>A0ABR2YTC8_9CHLO</name>
<dbReference type="InterPro" id="IPR040815">
    <property type="entry name" value="Nas2_N"/>
</dbReference>
<sequence>MAGPIKVQVRDLMLKREDIEADVSLRSERLDAAGVGLHGSLLDKEGYPRADIDIMSIRIDRQRIAG</sequence>
<dbReference type="Pfam" id="PF18265">
    <property type="entry name" value="Nas2_N"/>
    <property type="match status" value="1"/>
</dbReference>
<keyword evidence="3" id="KW-1185">Reference proteome</keyword>